<organism evidence="1 2">
    <name type="scientific">Eretmocerus hayati</name>
    <dbReference type="NCBI Taxonomy" id="131215"/>
    <lineage>
        <taxon>Eukaryota</taxon>
        <taxon>Metazoa</taxon>
        <taxon>Ecdysozoa</taxon>
        <taxon>Arthropoda</taxon>
        <taxon>Hexapoda</taxon>
        <taxon>Insecta</taxon>
        <taxon>Pterygota</taxon>
        <taxon>Neoptera</taxon>
        <taxon>Endopterygota</taxon>
        <taxon>Hymenoptera</taxon>
        <taxon>Apocrita</taxon>
        <taxon>Proctotrupomorpha</taxon>
        <taxon>Chalcidoidea</taxon>
        <taxon>Aphelinidae</taxon>
        <taxon>Aphelininae</taxon>
        <taxon>Eretmocerus</taxon>
    </lineage>
</organism>
<protein>
    <submittedName>
        <fullName evidence="1">Uncharacterized protein</fullName>
    </submittedName>
</protein>
<name>A0ACC2PI05_9HYME</name>
<reference evidence="1" key="1">
    <citation type="submission" date="2023-04" db="EMBL/GenBank/DDBJ databases">
        <title>A chromosome-level genome assembly of the parasitoid wasp Eretmocerus hayati.</title>
        <authorList>
            <person name="Zhong Y."/>
            <person name="Liu S."/>
            <person name="Liu Y."/>
        </authorList>
    </citation>
    <scope>NUCLEOTIDE SEQUENCE</scope>
    <source>
        <strain evidence="1">ZJU_SS_LIU_2023</strain>
    </source>
</reference>
<sequence>MTSSNKANRTTTGEKPLGTEFVIGATAAVGAGFFTNPFDVVKIRLQLQGELLSRSSYEKVYRNTFHAGYQIARHEGILALQSGLVTALGFQVVLNGTRLGSYNLAKRYEFTLNEKGETDILRTILVSGTAGCVGAIVGSPLYLVKTQLQSQSASKSIAVGHQHNHTGTIAAFKSLWREGGFGGLYRGWYANVPRVFVGSATQLTSFGLFTDWLRPMEVFNDKPILLTFVASLLGGSCVAMTMQPFDVVATRLYNQGTDAKGKGVLYNGLFDALFKIFRKEGVFGLYKGVFPCWLRIAPHTVLCLVFYEKISRFYSN</sequence>
<gene>
    <name evidence="1" type="ORF">QAD02_019022</name>
</gene>
<comment type="caution">
    <text evidence="1">The sequence shown here is derived from an EMBL/GenBank/DDBJ whole genome shotgun (WGS) entry which is preliminary data.</text>
</comment>
<accession>A0ACC2PI05</accession>
<evidence type="ECO:0000313" key="2">
    <source>
        <dbReference type="Proteomes" id="UP001239111"/>
    </source>
</evidence>
<evidence type="ECO:0000313" key="1">
    <source>
        <dbReference type="EMBL" id="KAJ8683230.1"/>
    </source>
</evidence>
<dbReference type="Proteomes" id="UP001239111">
    <property type="component" value="Chromosome 1"/>
</dbReference>
<proteinExistence type="predicted"/>
<keyword evidence="2" id="KW-1185">Reference proteome</keyword>
<dbReference type="EMBL" id="CM056741">
    <property type="protein sequence ID" value="KAJ8683230.1"/>
    <property type="molecule type" value="Genomic_DNA"/>
</dbReference>